<dbReference type="InterPro" id="IPR036631">
    <property type="entry name" value="MGMT_N_sf"/>
</dbReference>
<comment type="catalytic activity">
    <reaction evidence="6">
        <text>a 6-O-methyl-2'-deoxyguanosine in DNA + L-cysteinyl-[protein] = S-methyl-L-cysteinyl-[protein] + a 2'-deoxyguanosine in DNA</text>
        <dbReference type="Rhea" id="RHEA:24000"/>
        <dbReference type="Rhea" id="RHEA-COMP:10131"/>
        <dbReference type="Rhea" id="RHEA-COMP:10132"/>
        <dbReference type="Rhea" id="RHEA-COMP:11367"/>
        <dbReference type="Rhea" id="RHEA-COMP:11368"/>
        <dbReference type="ChEBI" id="CHEBI:29950"/>
        <dbReference type="ChEBI" id="CHEBI:82612"/>
        <dbReference type="ChEBI" id="CHEBI:85445"/>
        <dbReference type="ChEBI" id="CHEBI:85448"/>
        <dbReference type="EC" id="2.1.1.63"/>
    </reaction>
</comment>
<dbReference type="InterPro" id="IPR001497">
    <property type="entry name" value="MethylDNA_cys_MeTrfase_AS"/>
</dbReference>
<evidence type="ECO:0000256" key="1">
    <source>
        <dbReference type="ARBA" id="ARBA00001286"/>
    </source>
</evidence>
<dbReference type="Pfam" id="PF01035">
    <property type="entry name" value="DNA_binding_1"/>
    <property type="match status" value="1"/>
</dbReference>
<comment type="caution">
    <text evidence="9">The sequence shown here is derived from an EMBL/GenBank/DDBJ whole genome shotgun (WGS) entry which is preliminary data.</text>
</comment>
<feature type="domain" description="Methylated-DNA-[protein]-cysteine S-methyltransferase DNA binding" evidence="8">
    <location>
        <begin position="81"/>
        <end position="163"/>
    </location>
</feature>
<feature type="region of interest" description="Disordered" evidence="7">
    <location>
        <begin position="1"/>
        <end position="25"/>
    </location>
</feature>
<evidence type="ECO:0000256" key="7">
    <source>
        <dbReference type="SAM" id="MobiDB-lite"/>
    </source>
</evidence>
<evidence type="ECO:0000256" key="3">
    <source>
        <dbReference type="ARBA" id="ARBA00022679"/>
    </source>
</evidence>
<dbReference type="NCBIfam" id="TIGR00589">
    <property type="entry name" value="ogt"/>
    <property type="match status" value="1"/>
</dbReference>
<dbReference type="GO" id="GO:0003908">
    <property type="term" value="F:methylated-DNA-[protein]-cysteine S-methyltransferase activity"/>
    <property type="evidence" value="ECO:0007669"/>
    <property type="project" value="UniProtKB-EC"/>
</dbReference>
<dbReference type="CDD" id="cd06445">
    <property type="entry name" value="ATase"/>
    <property type="match status" value="1"/>
</dbReference>
<evidence type="ECO:0000313" key="9">
    <source>
        <dbReference type="EMBL" id="MFA9462269.1"/>
    </source>
</evidence>
<keyword evidence="3 9" id="KW-0808">Transferase</keyword>
<keyword evidence="5" id="KW-0234">DNA repair</keyword>
<dbReference type="GO" id="GO:0032259">
    <property type="term" value="P:methylation"/>
    <property type="evidence" value="ECO:0007669"/>
    <property type="project" value="UniProtKB-KW"/>
</dbReference>
<keyword evidence="2 9" id="KW-0489">Methyltransferase</keyword>
<evidence type="ECO:0000313" key="10">
    <source>
        <dbReference type="Proteomes" id="UP001575181"/>
    </source>
</evidence>
<evidence type="ECO:0000256" key="2">
    <source>
        <dbReference type="ARBA" id="ARBA00022603"/>
    </source>
</evidence>
<reference evidence="9 10" key="1">
    <citation type="submission" date="2024-08" db="EMBL/GenBank/DDBJ databases">
        <title>Whole-genome sequencing of halo(alkali)philic microorganisms from hypersaline lakes.</title>
        <authorList>
            <person name="Sorokin D.Y."/>
            <person name="Merkel A.Y."/>
            <person name="Messina E."/>
            <person name="Yakimov M."/>
        </authorList>
    </citation>
    <scope>NUCLEOTIDE SEQUENCE [LARGE SCALE GENOMIC DNA]</scope>
    <source>
        <strain evidence="9 10">Cl-TMA</strain>
    </source>
</reference>
<gene>
    <name evidence="9" type="ORF">ACERLL_15745</name>
</gene>
<dbReference type="Proteomes" id="UP001575181">
    <property type="component" value="Unassembled WGS sequence"/>
</dbReference>
<evidence type="ECO:0000256" key="4">
    <source>
        <dbReference type="ARBA" id="ARBA00022763"/>
    </source>
</evidence>
<keyword evidence="10" id="KW-1185">Reference proteome</keyword>
<accession>A0ABV4TY77</accession>
<organism evidence="9 10">
    <name type="scientific">Thiohalorhabdus methylotrophus</name>
    <dbReference type="NCBI Taxonomy" id="3242694"/>
    <lineage>
        <taxon>Bacteria</taxon>
        <taxon>Pseudomonadati</taxon>
        <taxon>Pseudomonadota</taxon>
        <taxon>Gammaproteobacteria</taxon>
        <taxon>Thiohalorhabdales</taxon>
        <taxon>Thiohalorhabdaceae</taxon>
        <taxon>Thiohalorhabdus</taxon>
    </lineage>
</organism>
<evidence type="ECO:0000256" key="6">
    <source>
        <dbReference type="ARBA" id="ARBA00049348"/>
    </source>
</evidence>
<dbReference type="PANTHER" id="PTHR10815">
    <property type="entry name" value="METHYLATED-DNA--PROTEIN-CYSTEINE METHYLTRANSFERASE"/>
    <property type="match status" value="1"/>
</dbReference>
<dbReference type="InterPro" id="IPR036388">
    <property type="entry name" value="WH-like_DNA-bd_sf"/>
</dbReference>
<dbReference type="InterPro" id="IPR014048">
    <property type="entry name" value="MethylDNA_cys_MeTrfase_DNA-bd"/>
</dbReference>
<name>A0ABV4TY77_9GAMM</name>
<dbReference type="EC" id="2.1.1.63" evidence="9"/>
<dbReference type="SUPFAM" id="SSF53155">
    <property type="entry name" value="Methylated DNA-protein cysteine methyltransferase domain"/>
    <property type="match status" value="1"/>
</dbReference>
<dbReference type="SUPFAM" id="SSF46767">
    <property type="entry name" value="Methylated DNA-protein cysteine methyltransferase, C-terminal domain"/>
    <property type="match status" value="1"/>
</dbReference>
<protein>
    <submittedName>
        <fullName evidence="9">Methylated-DNA--[protein]-cysteine S-methyltransferase</fullName>
        <ecNumber evidence="9">2.1.1.63</ecNumber>
    </submittedName>
</protein>
<dbReference type="RefSeq" id="WP_373657059.1">
    <property type="nucleotide sequence ID" value="NZ_JBGUAW010000012.1"/>
</dbReference>
<comment type="catalytic activity">
    <reaction evidence="1">
        <text>a 4-O-methyl-thymidine in DNA + L-cysteinyl-[protein] = a thymidine in DNA + S-methyl-L-cysteinyl-[protein]</text>
        <dbReference type="Rhea" id="RHEA:53428"/>
        <dbReference type="Rhea" id="RHEA-COMP:10131"/>
        <dbReference type="Rhea" id="RHEA-COMP:10132"/>
        <dbReference type="Rhea" id="RHEA-COMP:13555"/>
        <dbReference type="Rhea" id="RHEA-COMP:13556"/>
        <dbReference type="ChEBI" id="CHEBI:29950"/>
        <dbReference type="ChEBI" id="CHEBI:82612"/>
        <dbReference type="ChEBI" id="CHEBI:137386"/>
        <dbReference type="ChEBI" id="CHEBI:137387"/>
        <dbReference type="EC" id="2.1.1.63"/>
    </reaction>
</comment>
<dbReference type="PROSITE" id="PS00374">
    <property type="entry name" value="MGMT"/>
    <property type="match status" value="1"/>
</dbReference>
<sequence>MNKQESPERGLIMRTPAGPLAIQGGPRGITRVRWASDGIDEDFREPTSPALERARAALLAYFADPRQPRLEVPLAPYRATSFQWRVWWAMRRIPPGSTVTYGELARWLGSSPRAVGNAAGANPWPLIVPCHRVVSRNGLGGYMRGSAGGEGLRIKRWLLAWEGWEGTGEYG</sequence>
<dbReference type="EMBL" id="JBGUAW010000012">
    <property type="protein sequence ID" value="MFA9462269.1"/>
    <property type="molecule type" value="Genomic_DNA"/>
</dbReference>
<dbReference type="Gene3D" id="1.10.10.10">
    <property type="entry name" value="Winged helix-like DNA-binding domain superfamily/Winged helix DNA-binding domain"/>
    <property type="match status" value="1"/>
</dbReference>
<dbReference type="InterPro" id="IPR036217">
    <property type="entry name" value="MethylDNA_cys_MeTrfase_DNAb"/>
</dbReference>
<dbReference type="PANTHER" id="PTHR10815:SF13">
    <property type="entry name" value="METHYLATED-DNA--PROTEIN-CYSTEINE METHYLTRANSFERASE"/>
    <property type="match status" value="1"/>
</dbReference>
<keyword evidence="4" id="KW-0227">DNA damage</keyword>
<evidence type="ECO:0000256" key="5">
    <source>
        <dbReference type="ARBA" id="ARBA00023204"/>
    </source>
</evidence>
<proteinExistence type="predicted"/>
<evidence type="ECO:0000259" key="8">
    <source>
        <dbReference type="Pfam" id="PF01035"/>
    </source>
</evidence>